<evidence type="ECO:0000313" key="2">
    <source>
        <dbReference type="EMBL" id="SVA10519.1"/>
    </source>
</evidence>
<gene>
    <name evidence="2" type="ORF">METZ01_LOCUS63373</name>
</gene>
<feature type="compositionally biased region" description="Basic and acidic residues" evidence="1">
    <location>
        <begin position="50"/>
        <end position="75"/>
    </location>
</feature>
<feature type="region of interest" description="Disordered" evidence="1">
    <location>
        <begin position="27"/>
        <end position="83"/>
    </location>
</feature>
<organism evidence="2">
    <name type="scientific">marine metagenome</name>
    <dbReference type="NCBI Taxonomy" id="408172"/>
    <lineage>
        <taxon>unclassified sequences</taxon>
        <taxon>metagenomes</taxon>
        <taxon>ecological metagenomes</taxon>
    </lineage>
</organism>
<reference evidence="2" key="1">
    <citation type="submission" date="2018-05" db="EMBL/GenBank/DDBJ databases">
        <authorList>
            <person name="Lanie J.A."/>
            <person name="Ng W.-L."/>
            <person name="Kazmierczak K.M."/>
            <person name="Andrzejewski T.M."/>
            <person name="Davidsen T.M."/>
            <person name="Wayne K.J."/>
            <person name="Tettelin H."/>
            <person name="Glass J.I."/>
            <person name="Rusch D."/>
            <person name="Podicherti R."/>
            <person name="Tsui H.-C.T."/>
            <person name="Winkler M.E."/>
        </authorList>
    </citation>
    <scope>NUCLEOTIDE SEQUENCE</scope>
</reference>
<dbReference type="EMBL" id="UINC01003941">
    <property type="protein sequence ID" value="SVA10519.1"/>
    <property type="molecule type" value="Genomic_DNA"/>
</dbReference>
<sequence length="118" mass="13334">MKKMFTMILLTQMGMLLLFVSTALAHDGAHDGEKGDHGIYEEGSGGSAMEMDHKSRAMGHEYKEEGSSGMEDDHSSMTGEHLGMEHSKEYYEKKYGKYEHKKDYVKKEGSTMKDEAMK</sequence>
<accession>A0A381T452</accession>
<name>A0A381T452_9ZZZZ</name>
<proteinExistence type="predicted"/>
<dbReference type="AlphaFoldDB" id="A0A381T452"/>
<protein>
    <submittedName>
        <fullName evidence="2">Uncharacterized protein</fullName>
    </submittedName>
</protein>
<evidence type="ECO:0000256" key="1">
    <source>
        <dbReference type="SAM" id="MobiDB-lite"/>
    </source>
</evidence>
<feature type="compositionally biased region" description="Basic and acidic residues" evidence="1">
    <location>
        <begin position="27"/>
        <end position="40"/>
    </location>
</feature>